<keyword evidence="3" id="KW-1185">Reference proteome</keyword>
<dbReference type="Proteomes" id="UP000248553">
    <property type="component" value="Unassembled WGS sequence"/>
</dbReference>
<accession>A0A328BTN2</accession>
<gene>
    <name evidence="2" type="ORF">DLM85_06195</name>
</gene>
<organism evidence="2 3">
    <name type="scientific">Hymenobacter edaphi</name>
    <dbReference type="NCBI Taxonomy" id="2211146"/>
    <lineage>
        <taxon>Bacteria</taxon>
        <taxon>Pseudomonadati</taxon>
        <taxon>Bacteroidota</taxon>
        <taxon>Cytophagia</taxon>
        <taxon>Cytophagales</taxon>
        <taxon>Hymenobacteraceae</taxon>
        <taxon>Hymenobacter</taxon>
    </lineage>
</organism>
<evidence type="ECO:0000256" key="1">
    <source>
        <dbReference type="SAM" id="Phobius"/>
    </source>
</evidence>
<evidence type="ECO:0000313" key="2">
    <source>
        <dbReference type="EMBL" id="RAK70423.1"/>
    </source>
</evidence>
<keyword evidence="1" id="KW-1133">Transmembrane helix</keyword>
<dbReference type="AlphaFoldDB" id="A0A328BTN2"/>
<reference evidence="3" key="1">
    <citation type="submission" date="2018-05" db="EMBL/GenBank/DDBJ databases">
        <authorList>
            <person name="Nie L."/>
        </authorList>
    </citation>
    <scope>NUCLEOTIDE SEQUENCE [LARGE SCALE GENOMIC DNA]</scope>
    <source>
        <strain evidence="3">NL</strain>
    </source>
</reference>
<protein>
    <submittedName>
        <fullName evidence="2">Uncharacterized protein</fullName>
    </submittedName>
</protein>
<name>A0A328BTN2_9BACT</name>
<proteinExistence type="predicted"/>
<feature type="transmembrane region" description="Helical" evidence="1">
    <location>
        <begin position="69"/>
        <end position="89"/>
    </location>
</feature>
<evidence type="ECO:0000313" key="3">
    <source>
        <dbReference type="Proteomes" id="UP000248553"/>
    </source>
</evidence>
<comment type="caution">
    <text evidence="2">The sequence shown here is derived from an EMBL/GenBank/DDBJ whole genome shotgun (WGS) entry which is preliminary data.</text>
</comment>
<dbReference type="OrthoDB" id="9967586at2"/>
<sequence>MHRTTATILGINLLLVLLLGVVALAQSNDHAAAAFALFWLAVPLWLLNGLAWLVSLFKLPESKPYFQGFLLACLILPIIGLGACGLAFVNG</sequence>
<feature type="transmembrane region" description="Helical" evidence="1">
    <location>
        <begin position="35"/>
        <end position="57"/>
    </location>
</feature>
<keyword evidence="1" id="KW-0812">Transmembrane</keyword>
<dbReference type="RefSeq" id="WP_111477173.1">
    <property type="nucleotide sequence ID" value="NZ_QHKM01000001.1"/>
</dbReference>
<keyword evidence="1" id="KW-0472">Membrane</keyword>
<dbReference type="EMBL" id="QHKM01000001">
    <property type="protein sequence ID" value="RAK70423.1"/>
    <property type="molecule type" value="Genomic_DNA"/>
</dbReference>